<accession>A0A0G0UUZ5</accession>
<protein>
    <submittedName>
        <fullName evidence="1">Uncharacterized protein</fullName>
    </submittedName>
</protein>
<dbReference type="Proteomes" id="UP000034293">
    <property type="component" value="Unassembled WGS sequence"/>
</dbReference>
<proteinExistence type="predicted"/>
<organism evidence="1 2">
    <name type="scientific">Candidatus Woesebacteria bacterium GW2011_GWA1_40_43</name>
    <dbReference type="NCBI Taxonomy" id="1618553"/>
    <lineage>
        <taxon>Bacteria</taxon>
        <taxon>Candidatus Woeseibacteriota</taxon>
    </lineage>
</organism>
<comment type="caution">
    <text evidence="1">The sequence shown here is derived from an EMBL/GenBank/DDBJ whole genome shotgun (WGS) entry which is preliminary data.</text>
</comment>
<gene>
    <name evidence="1" type="ORF">UU02_C0024G0013</name>
</gene>
<sequence>MHCEILSLAGSLRKDPNLACDEKCEINHECIFSADDLIFPKVDIKEGPHNENIIDGTNMNLEDILKSLGSDDGRKNLPKDMLQLINDDSGET</sequence>
<evidence type="ECO:0000313" key="2">
    <source>
        <dbReference type="Proteomes" id="UP000034293"/>
    </source>
</evidence>
<dbReference type="AlphaFoldDB" id="A0A0G0UUZ5"/>
<name>A0A0G0UUZ5_9BACT</name>
<evidence type="ECO:0000313" key="1">
    <source>
        <dbReference type="EMBL" id="KKR63470.1"/>
    </source>
</evidence>
<dbReference type="EMBL" id="LBZA01000024">
    <property type="protein sequence ID" value="KKR63470.1"/>
    <property type="molecule type" value="Genomic_DNA"/>
</dbReference>
<reference evidence="1 2" key="1">
    <citation type="journal article" date="2015" name="Nature">
        <title>rRNA introns, odd ribosomes, and small enigmatic genomes across a large radiation of phyla.</title>
        <authorList>
            <person name="Brown C.T."/>
            <person name="Hug L.A."/>
            <person name="Thomas B.C."/>
            <person name="Sharon I."/>
            <person name="Castelle C.J."/>
            <person name="Singh A."/>
            <person name="Wilkins M.J."/>
            <person name="Williams K.H."/>
            <person name="Banfield J.F."/>
        </authorList>
    </citation>
    <scope>NUCLEOTIDE SEQUENCE [LARGE SCALE GENOMIC DNA]</scope>
</reference>